<feature type="compositionally biased region" description="Basic and acidic residues" evidence="5">
    <location>
        <begin position="135"/>
        <end position="144"/>
    </location>
</feature>
<evidence type="ECO:0000313" key="7">
    <source>
        <dbReference type="EMBL" id="PWY98027.1"/>
    </source>
</evidence>
<keyword evidence="2" id="KW-0805">Transcription regulation</keyword>
<dbReference type="InterPro" id="IPR029525">
    <property type="entry name" value="INO80C/Ies6"/>
</dbReference>
<feature type="compositionally biased region" description="Low complexity" evidence="5">
    <location>
        <begin position="145"/>
        <end position="166"/>
    </location>
</feature>
<feature type="domain" description="Vps72/YL1 C-terminal" evidence="6">
    <location>
        <begin position="236"/>
        <end position="265"/>
    </location>
</feature>
<dbReference type="SMART" id="SM00993">
    <property type="entry name" value="YL1_C"/>
    <property type="match status" value="1"/>
</dbReference>
<comment type="subcellular location">
    <subcellularLocation>
        <location evidence="1">Nucleus</location>
    </subcellularLocation>
</comment>
<name>A0A317XJK8_9BASI</name>
<dbReference type="PANTHER" id="PTHR31200">
    <property type="entry name" value="INO80 COMPLEX SUBUNIT C"/>
    <property type="match status" value="1"/>
</dbReference>
<gene>
    <name evidence="7" type="ORF">BCV70DRAFT_238964</name>
</gene>
<dbReference type="InParanoid" id="A0A317XJK8"/>
<dbReference type="OrthoDB" id="49520at2759"/>
<evidence type="ECO:0000256" key="1">
    <source>
        <dbReference type="ARBA" id="ARBA00004123"/>
    </source>
</evidence>
<evidence type="ECO:0000256" key="2">
    <source>
        <dbReference type="ARBA" id="ARBA00023015"/>
    </source>
</evidence>
<evidence type="ECO:0000259" key="6">
    <source>
        <dbReference type="SMART" id="SM00993"/>
    </source>
</evidence>
<feature type="compositionally biased region" description="Basic and acidic residues" evidence="5">
    <location>
        <begin position="205"/>
        <end position="219"/>
    </location>
</feature>
<dbReference type="Pfam" id="PF08265">
    <property type="entry name" value="YL1_C"/>
    <property type="match status" value="1"/>
</dbReference>
<feature type="region of interest" description="Disordered" evidence="5">
    <location>
        <begin position="135"/>
        <end position="237"/>
    </location>
</feature>
<keyword evidence="8" id="KW-1185">Reference proteome</keyword>
<accession>A0A317XJK8</accession>
<dbReference type="AlphaFoldDB" id="A0A317XJK8"/>
<organism evidence="7 8">
    <name type="scientific">Testicularia cyperi</name>
    <dbReference type="NCBI Taxonomy" id="1882483"/>
    <lineage>
        <taxon>Eukaryota</taxon>
        <taxon>Fungi</taxon>
        <taxon>Dikarya</taxon>
        <taxon>Basidiomycota</taxon>
        <taxon>Ustilaginomycotina</taxon>
        <taxon>Ustilaginomycetes</taxon>
        <taxon>Ustilaginales</taxon>
        <taxon>Anthracoideaceae</taxon>
        <taxon>Testicularia</taxon>
    </lineage>
</organism>
<dbReference type="GO" id="GO:0031011">
    <property type="term" value="C:Ino80 complex"/>
    <property type="evidence" value="ECO:0007669"/>
    <property type="project" value="InterPro"/>
</dbReference>
<evidence type="ECO:0000313" key="8">
    <source>
        <dbReference type="Proteomes" id="UP000246740"/>
    </source>
</evidence>
<dbReference type="EMBL" id="KZ819200">
    <property type="protein sequence ID" value="PWY98027.1"/>
    <property type="molecule type" value="Genomic_DNA"/>
</dbReference>
<dbReference type="GO" id="GO:0006338">
    <property type="term" value="P:chromatin remodeling"/>
    <property type="evidence" value="ECO:0007669"/>
    <property type="project" value="InterPro"/>
</dbReference>
<reference evidence="7 8" key="1">
    <citation type="journal article" date="2018" name="Mol. Biol. Evol.">
        <title>Broad Genomic Sampling Reveals a Smut Pathogenic Ancestry of the Fungal Clade Ustilaginomycotina.</title>
        <authorList>
            <person name="Kijpornyongpan T."/>
            <person name="Mondo S.J."/>
            <person name="Barry K."/>
            <person name="Sandor L."/>
            <person name="Lee J."/>
            <person name="Lipzen A."/>
            <person name="Pangilinan J."/>
            <person name="LaButti K."/>
            <person name="Hainaut M."/>
            <person name="Henrissat B."/>
            <person name="Grigoriev I.V."/>
            <person name="Spatafora J.W."/>
            <person name="Aime M.C."/>
        </authorList>
    </citation>
    <scope>NUCLEOTIDE SEQUENCE [LARGE SCALE GENOMIC DNA]</scope>
    <source>
        <strain evidence="7 8">MCA 3645</strain>
    </source>
</reference>
<dbReference type="PANTHER" id="PTHR31200:SF1">
    <property type="entry name" value="INO80 COMPLEX SUBUNIT C"/>
    <property type="match status" value="1"/>
</dbReference>
<sequence>MMVSGPTGVLGTGQEAARYRLHHDITMTVNKGRFSSGGAIGSVAASASATPAPPSLAEQLSFHSAPRPYKNPEFAARMARISSNLSRRNKSLKQILQAEHEAAMRAAGAKFKERKKKDSSAQKAKLVGAALKAFSRREERERAAALEAGTASADPTAPTTSTNTAEPSPPPTTAGDAEVKEEAAQDGDMTMQTEPDSEQPADAGAEDKKPDPAKPKRDVPSYASVEAPPSLRPPKKYCDITGLVAPYTDPKSKLRYHSVEVYDIIKTFGPGVDNAYLSLRGDASQIM</sequence>
<evidence type="ECO:0000256" key="5">
    <source>
        <dbReference type="SAM" id="MobiDB-lite"/>
    </source>
</evidence>
<evidence type="ECO:0000256" key="3">
    <source>
        <dbReference type="ARBA" id="ARBA00023163"/>
    </source>
</evidence>
<proteinExistence type="predicted"/>
<evidence type="ECO:0000256" key="4">
    <source>
        <dbReference type="ARBA" id="ARBA00023242"/>
    </source>
</evidence>
<keyword evidence="4" id="KW-0539">Nucleus</keyword>
<keyword evidence="3" id="KW-0804">Transcription</keyword>
<dbReference type="STRING" id="1882483.A0A317XJK8"/>
<protein>
    <recommendedName>
        <fullName evidence="6">Vps72/YL1 C-terminal domain-containing protein</fullName>
    </recommendedName>
</protein>
<dbReference type="Proteomes" id="UP000246740">
    <property type="component" value="Unassembled WGS sequence"/>
</dbReference>
<dbReference type="InterPro" id="IPR013272">
    <property type="entry name" value="Vps72/YL1_C"/>
</dbReference>